<evidence type="ECO:0000256" key="4">
    <source>
        <dbReference type="ARBA" id="ARBA00047942"/>
    </source>
</evidence>
<dbReference type="PROSITE" id="PS00092">
    <property type="entry name" value="N6_MTASE"/>
    <property type="match status" value="1"/>
</dbReference>
<comment type="caution">
    <text evidence="10">The sequence shown here is derived from an EMBL/GenBank/DDBJ whole genome shotgun (WGS) entry which is preliminary data.</text>
</comment>
<feature type="region of interest" description="Disordered" evidence="5">
    <location>
        <begin position="1"/>
        <end position="35"/>
    </location>
</feature>
<dbReference type="InterPro" id="IPR046819">
    <property type="entry name" value="MmeI_hel"/>
</dbReference>
<protein>
    <recommendedName>
        <fullName evidence="1">site-specific DNA-methyltransferase (adenine-specific)</fullName>
        <ecNumber evidence="1">2.1.1.72</ecNumber>
    </recommendedName>
</protein>
<dbReference type="PANTHER" id="PTHR33841:SF1">
    <property type="entry name" value="DNA METHYLTRANSFERASE A"/>
    <property type="match status" value="1"/>
</dbReference>
<feature type="compositionally biased region" description="Low complexity" evidence="5">
    <location>
        <begin position="1155"/>
        <end position="1165"/>
    </location>
</feature>
<keyword evidence="11" id="KW-1185">Reference proteome</keyword>
<comment type="catalytic activity">
    <reaction evidence="4">
        <text>a 2'-deoxyadenosine in DNA + S-adenosyl-L-methionine = an N(6)-methyl-2'-deoxyadenosine in DNA + S-adenosyl-L-homocysteine + H(+)</text>
        <dbReference type="Rhea" id="RHEA:15197"/>
        <dbReference type="Rhea" id="RHEA-COMP:12418"/>
        <dbReference type="Rhea" id="RHEA-COMP:12419"/>
        <dbReference type="ChEBI" id="CHEBI:15378"/>
        <dbReference type="ChEBI" id="CHEBI:57856"/>
        <dbReference type="ChEBI" id="CHEBI:59789"/>
        <dbReference type="ChEBI" id="CHEBI:90615"/>
        <dbReference type="ChEBI" id="CHEBI:90616"/>
        <dbReference type="EC" id="2.1.1.72"/>
    </reaction>
</comment>
<dbReference type="InterPro" id="IPR046817">
    <property type="entry name" value="MmeI_N"/>
</dbReference>
<feature type="region of interest" description="Disordered" evidence="5">
    <location>
        <begin position="1155"/>
        <end position="1207"/>
    </location>
</feature>
<dbReference type="Pfam" id="PF20466">
    <property type="entry name" value="MmeI_TRD"/>
    <property type="match status" value="1"/>
</dbReference>
<dbReference type="InterPro" id="IPR029063">
    <property type="entry name" value="SAM-dependent_MTases_sf"/>
</dbReference>
<keyword evidence="3" id="KW-0808">Transferase</keyword>
<dbReference type="EMBL" id="SNXW01000003">
    <property type="protein sequence ID" value="TDP84474.1"/>
    <property type="molecule type" value="Genomic_DNA"/>
</dbReference>
<dbReference type="Pfam" id="PF20473">
    <property type="entry name" value="MmeI_Mtase"/>
    <property type="match status" value="1"/>
</dbReference>
<feature type="domain" description="MmeI-like N-terminal" evidence="6">
    <location>
        <begin position="43"/>
        <end position="244"/>
    </location>
</feature>
<dbReference type="PANTHER" id="PTHR33841">
    <property type="entry name" value="DNA METHYLTRANSFERASE YEEA-RELATED"/>
    <property type="match status" value="1"/>
</dbReference>
<feature type="compositionally biased region" description="Polar residues" evidence="5">
    <location>
        <begin position="16"/>
        <end position="26"/>
    </location>
</feature>
<feature type="compositionally biased region" description="Low complexity" evidence="5">
    <location>
        <begin position="1172"/>
        <end position="1200"/>
    </location>
</feature>
<evidence type="ECO:0000256" key="5">
    <source>
        <dbReference type="SAM" id="MobiDB-lite"/>
    </source>
</evidence>
<evidence type="ECO:0000313" key="10">
    <source>
        <dbReference type="EMBL" id="TDP84474.1"/>
    </source>
</evidence>
<evidence type="ECO:0000256" key="2">
    <source>
        <dbReference type="ARBA" id="ARBA00022603"/>
    </source>
</evidence>
<dbReference type="GO" id="GO:0003676">
    <property type="term" value="F:nucleic acid binding"/>
    <property type="evidence" value="ECO:0007669"/>
    <property type="project" value="InterPro"/>
</dbReference>
<dbReference type="Gene3D" id="3.40.50.150">
    <property type="entry name" value="Vaccinia Virus protein VP39"/>
    <property type="match status" value="1"/>
</dbReference>
<evidence type="ECO:0000259" key="8">
    <source>
        <dbReference type="Pfam" id="PF20466"/>
    </source>
</evidence>
<dbReference type="InterPro" id="IPR046816">
    <property type="entry name" value="MmeI_Mtase"/>
</dbReference>
<evidence type="ECO:0000259" key="7">
    <source>
        <dbReference type="Pfam" id="PF20465"/>
    </source>
</evidence>
<dbReference type="InterPro" id="IPR050953">
    <property type="entry name" value="N4_N6_ade-DNA_methylase"/>
</dbReference>
<dbReference type="Proteomes" id="UP000294593">
    <property type="component" value="Unassembled WGS sequence"/>
</dbReference>
<dbReference type="InterPro" id="IPR002052">
    <property type="entry name" value="DNA_methylase_N6_adenine_CS"/>
</dbReference>
<feature type="domain" description="MmeI-like helicase spacer" evidence="7">
    <location>
        <begin position="251"/>
        <end position="322"/>
    </location>
</feature>
<dbReference type="InterPro" id="IPR046820">
    <property type="entry name" value="MmeI_TRD"/>
</dbReference>
<evidence type="ECO:0000259" key="6">
    <source>
        <dbReference type="Pfam" id="PF20464"/>
    </source>
</evidence>
<evidence type="ECO:0000256" key="1">
    <source>
        <dbReference type="ARBA" id="ARBA00011900"/>
    </source>
</evidence>
<reference evidence="10 11" key="1">
    <citation type="submission" date="2019-03" db="EMBL/GenBank/DDBJ databases">
        <title>Genomic Encyclopedia of Type Strains, Phase IV (KMG-IV): sequencing the most valuable type-strain genomes for metagenomic binning, comparative biology and taxonomic classification.</title>
        <authorList>
            <person name="Goeker M."/>
        </authorList>
    </citation>
    <scope>NUCLEOTIDE SEQUENCE [LARGE SCALE GENOMIC DNA]</scope>
    <source>
        <strain evidence="10 11">DSM 11901</strain>
    </source>
</reference>
<organism evidence="10 11">
    <name type="scientific">Aquabacterium commune</name>
    <dbReference type="NCBI Taxonomy" id="70586"/>
    <lineage>
        <taxon>Bacteria</taxon>
        <taxon>Pseudomonadati</taxon>
        <taxon>Pseudomonadota</taxon>
        <taxon>Betaproteobacteria</taxon>
        <taxon>Burkholderiales</taxon>
        <taxon>Aquabacterium</taxon>
    </lineage>
</organism>
<dbReference type="GO" id="GO:0032259">
    <property type="term" value="P:methylation"/>
    <property type="evidence" value="ECO:0007669"/>
    <property type="project" value="UniProtKB-KW"/>
</dbReference>
<feature type="domain" description="MmeI-like target recognition" evidence="8">
    <location>
        <begin position="900"/>
        <end position="981"/>
    </location>
</feature>
<feature type="domain" description="MmeI-like DNA-methyltransferase" evidence="9">
    <location>
        <begin position="443"/>
        <end position="738"/>
    </location>
</feature>
<dbReference type="Pfam" id="PF20464">
    <property type="entry name" value="MmeI_N"/>
    <property type="match status" value="1"/>
</dbReference>
<dbReference type="Pfam" id="PF20465">
    <property type="entry name" value="MmeI_hel"/>
    <property type="match status" value="1"/>
</dbReference>
<dbReference type="AlphaFoldDB" id="A0A4R6RE99"/>
<evidence type="ECO:0000313" key="11">
    <source>
        <dbReference type="Proteomes" id="UP000294593"/>
    </source>
</evidence>
<proteinExistence type="predicted"/>
<sequence length="1275" mass="137957">MGSAKPPHPFGRIPRMTTQAHTQGNPASAEAQTQAQAQAQAAALALIAKWQGKDGSERANYQMFITELCDVLGVPRPEPAHHDQRENPYVFERRVRMAFGDGNDTSCFLDCYRRDAFVLEAKKIRTAPHTQGFQTAMLGARQQAENYARALPQSEGRPPFLIVIDVGHVIELYAEFSRSGGTYTPFPDTRSHRIALVDLAQPQVRERLRKVWMAPMSLDPARLSAEVTRDVAAKLAEVARSLEDAGHPSEQVAAFLTRALFCMFAEDVALLPRDSFRTLLERHIDEPDALQRQLRVLWRDMDTGDYNGALNAQLLRFNGKIFKGHAQDGYVLPLSKPQIRLLLRAAQADWTAVEPAIFGTLLERALNPTERHALGAHYTPRAYVERLVLPTVIEPLRAQWADAQAAALLLASEAQALQHPLDAKGKPKAPTAKQVSQAAKAMNEARATVRQFHHQLCTVRVLDPACGSGNFLYVTLEHLKRLEGEVLNQLHDLGDTQSKLGLEGETVTPKQLLGIELNQRAAALAELVLWIGHLQWHIRTQGAASVAEPVVHDFGNIAHRDAVLACDGQEPALDAQGHALTRWDGVTHKPHPVTGLPVPDEAAQTPQWRYLNPRPAAWPQADYIVGNPPFIGASTMRAALGDGYVEALRAAWPGVPDSADFVMHWWDHAATLTRQGAVRQFGLITTNSLRQTFNRRVIEAHLSDGKAPLHLRFAVPDHPWVDSAAGAAVRIAMTVGAAGTGEGRLLSVSSETAGEHDEVAVALTGQTGVVHADLRVGANVAGAVALRANMGISNRGHELGSAGFIVTPDEAAALGLGREPGLERHIRAYRNGRDLTATPRGSMVIDLFGLDADAVRNRYPAIYQWLHDRVKPERDVNRMASVRESWWLHRRLRGDMRQQLANLPRYIATVETTKHRVFQFLDADVLPDNMLIAIALDDALPLAVLSSTVHGEWALATGSRLGVGNDPRYNKTRCFETFPFPADDTGFAPASPLANTLRARAEAIDAHRKRVLASTEGQAAGLTLTGLYNVLEALRAGRPLSAKEKQHHDAGLAGVLLSLHTELDAAVLQAYGWADLGEVPWGHGAGSTGGDSSEGQLSARQAWTDALLGRLVALNARRAAEEANGTVRWLRPAFQDPAQRAAAATQSALPLATVAPSAAGSGSDAAGRDAPDGGAALEASEGSEAAEATDAAASSQGAGAQRARQPWPAELPEQMRAVADALQTSPSPLSEAQLADRFTGRGPWKKRLPQILDTLTALGRAQATQQGAAAAWRGA</sequence>
<evidence type="ECO:0000256" key="3">
    <source>
        <dbReference type="ARBA" id="ARBA00022679"/>
    </source>
</evidence>
<evidence type="ECO:0000259" key="9">
    <source>
        <dbReference type="Pfam" id="PF20473"/>
    </source>
</evidence>
<name>A0A4R6RE99_9BURK</name>
<dbReference type="EC" id="2.1.1.72" evidence="1"/>
<dbReference type="GO" id="GO:0009007">
    <property type="term" value="F:site-specific DNA-methyltransferase (adenine-specific) activity"/>
    <property type="evidence" value="ECO:0007669"/>
    <property type="project" value="UniProtKB-EC"/>
</dbReference>
<dbReference type="SUPFAM" id="SSF53335">
    <property type="entry name" value="S-adenosyl-L-methionine-dependent methyltransferases"/>
    <property type="match status" value="1"/>
</dbReference>
<accession>A0A4R6RE99</accession>
<gene>
    <name evidence="10" type="ORF">EV672_10342</name>
</gene>
<keyword evidence="2 10" id="KW-0489">Methyltransferase</keyword>